<dbReference type="AlphaFoldDB" id="A0A7R9F8W3"/>
<organism evidence="1">
    <name type="scientific">Timema bartmani</name>
    <dbReference type="NCBI Taxonomy" id="61472"/>
    <lineage>
        <taxon>Eukaryota</taxon>
        <taxon>Metazoa</taxon>
        <taxon>Ecdysozoa</taxon>
        <taxon>Arthropoda</taxon>
        <taxon>Hexapoda</taxon>
        <taxon>Insecta</taxon>
        <taxon>Pterygota</taxon>
        <taxon>Neoptera</taxon>
        <taxon>Polyneoptera</taxon>
        <taxon>Phasmatodea</taxon>
        <taxon>Timematodea</taxon>
        <taxon>Timematoidea</taxon>
        <taxon>Timematidae</taxon>
        <taxon>Timema</taxon>
    </lineage>
</organism>
<gene>
    <name evidence="1" type="ORF">TBIB3V08_LOCUS10476</name>
</gene>
<proteinExistence type="predicted"/>
<dbReference type="EMBL" id="OD569686">
    <property type="protein sequence ID" value="CAD7448187.1"/>
    <property type="molecule type" value="Genomic_DNA"/>
</dbReference>
<evidence type="ECO:0000313" key="1">
    <source>
        <dbReference type="EMBL" id="CAD7448187.1"/>
    </source>
</evidence>
<sequence length="200" mass="22288">MEWASFICETVPFHSILARSHKFGRQNQSGGGYDDEDDDEGGYSYNGYYGGVDAGVDRLTIDWIAGDKVDRLTIYWIAGDKVDRLTIDWIAGDKVDRLTIDWIAGDKVDRLTIDWIAGDKVSSPMASLVLTGSSQMTADGFEKLPDQIIQYVEAPDLERPERSSGSYQWWKKLQAQCYSVLGTTNNVCLQGSTSLPSQQL</sequence>
<name>A0A7R9F8W3_9NEOP</name>
<accession>A0A7R9F8W3</accession>
<reference evidence="1" key="1">
    <citation type="submission" date="2020-11" db="EMBL/GenBank/DDBJ databases">
        <authorList>
            <person name="Tran Van P."/>
        </authorList>
    </citation>
    <scope>NUCLEOTIDE SEQUENCE</scope>
</reference>
<protein>
    <submittedName>
        <fullName evidence="1">Uncharacterized protein</fullName>
    </submittedName>
</protein>